<keyword evidence="2" id="KW-0472">Membrane</keyword>
<evidence type="ECO:0008006" key="5">
    <source>
        <dbReference type="Google" id="ProtNLM"/>
    </source>
</evidence>
<keyword evidence="1" id="KW-0175">Coiled coil</keyword>
<dbReference type="RefSeq" id="WP_002658649.1">
    <property type="nucleotide sequence ID" value="NZ_JH719942.1"/>
</dbReference>
<keyword evidence="2" id="KW-1133">Transmembrane helix</keyword>
<proteinExistence type="predicted"/>
<organism evidence="3 4">
    <name type="scientific">Saprospira grandis DSM 2844</name>
    <dbReference type="NCBI Taxonomy" id="694433"/>
    <lineage>
        <taxon>Bacteria</taxon>
        <taxon>Pseudomonadati</taxon>
        <taxon>Bacteroidota</taxon>
        <taxon>Saprospiria</taxon>
        <taxon>Saprospirales</taxon>
        <taxon>Saprospiraceae</taxon>
        <taxon>Saprospira</taxon>
    </lineage>
</organism>
<evidence type="ECO:0000256" key="1">
    <source>
        <dbReference type="SAM" id="Coils"/>
    </source>
</evidence>
<dbReference type="OrthoDB" id="9985256at2"/>
<dbReference type="HOGENOM" id="CLU_2275491_0_0_10"/>
<evidence type="ECO:0000313" key="3">
    <source>
        <dbReference type="EMBL" id="EJF53184.1"/>
    </source>
</evidence>
<feature type="transmembrane region" description="Helical" evidence="2">
    <location>
        <begin position="6"/>
        <end position="25"/>
    </location>
</feature>
<reference evidence="4" key="1">
    <citation type="journal article" date="2012" name="Stand. Genomic Sci.">
        <title>Permanent draft genome sequence of the gliding predator Saprospira grandis strain Sa g1 (= HR1).</title>
        <authorList>
            <person name="Mavromatis K."/>
            <person name="Chertkov O."/>
            <person name="Lapidus A."/>
            <person name="Nolan M."/>
            <person name="Lucas S."/>
            <person name="Tice H."/>
            <person name="Del Rio T.G."/>
            <person name="Cheng J.F."/>
            <person name="Han C."/>
            <person name="Tapia R."/>
            <person name="Bruce D."/>
            <person name="Goodwin L.A."/>
            <person name="Pitluck S."/>
            <person name="Huntemann M."/>
            <person name="Liolios K."/>
            <person name="Pagani I."/>
            <person name="Ivanova N."/>
            <person name="Mikhailova N."/>
            <person name="Pati A."/>
            <person name="Chen A."/>
            <person name="Palaniappan K."/>
            <person name="Land M."/>
            <person name="Brambilla E.M."/>
            <person name="Rohde M."/>
            <person name="Spring S."/>
            <person name="Goker M."/>
            <person name="Detter J.C."/>
            <person name="Bristow J."/>
            <person name="Eisen J.A."/>
            <person name="Markowitz V."/>
            <person name="Hugenholtz P."/>
            <person name="Kyrpides N.C."/>
            <person name="Klenk H.P."/>
            <person name="Woyke T."/>
        </authorList>
    </citation>
    <scope>NUCLEOTIDE SEQUENCE [LARGE SCALE GENOMIC DNA]</scope>
    <source>
        <strain evidence="4">DSM 2844</strain>
    </source>
</reference>
<gene>
    <name evidence="3" type="ORF">SapgrDRAFT_1468</name>
</gene>
<dbReference type="EMBL" id="JH719942">
    <property type="protein sequence ID" value="EJF53184.1"/>
    <property type="molecule type" value="Genomic_DNA"/>
</dbReference>
<evidence type="ECO:0000313" key="4">
    <source>
        <dbReference type="Proteomes" id="UP000005113"/>
    </source>
</evidence>
<evidence type="ECO:0000256" key="2">
    <source>
        <dbReference type="SAM" id="Phobius"/>
    </source>
</evidence>
<name>J0P091_9BACT</name>
<protein>
    <recommendedName>
        <fullName evidence="5">Phage shock protein B</fullName>
    </recommendedName>
</protein>
<accession>J0P091</accession>
<keyword evidence="2" id="KW-0812">Transmembrane</keyword>
<dbReference type="AlphaFoldDB" id="J0P091"/>
<sequence>MPTILLLAFVLAVVIFVFIIIVVPASKREKEREEQVDLFARLEEKLEQVERAQNEQEKRLANLEHIVMDERFSEQDWAPKQPIALKQEIDQLRQVLDELKKR</sequence>
<dbReference type="Proteomes" id="UP000005113">
    <property type="component" value="Unassembled WGS sequence"/>
</dbReference>
<feature type="coiled-coil region" evidence="1">
    <location>
        <begin position="32"/>
        <end position="66"/>
    </location>
</feature>